<dbReference type="InterPro" id="IPR052058">
    <property type="entry name" value="Alcohol_O-acetyltransferase"/>
</dbReference>
<evidence type="ECO:0000313" key="1">
    <source>
        <dbReference type="EMBL" id="KAF1970813.1"/>
    </source>
</evidence>
<protein>
    <recommendedName>
        <fullName evidence="3">Alcohol acetyltransferase</fullName>
    </recommendedName>
</protein>
<name>A0A6A5V065_9PLEO</name>
<evidence type="ECO:0000313" key="2">
    <source>
        <dbReference type="Proteomes" id="UP000800036"/>
    </source>
</evidence>
<dbReference type="SUPFAM" id="SSF52777">
    <property type="entry name" value="CoA-dependent acyltransferases"/>
    <property type="match status" value="1"/>
</dbReference>
<dbReference type="OrthoDB" id="2150604at2759"/>
<dbReference type="Pfam" id="PF07247">
    <property type="entry name" value="AATase"/>
    <property type="match status" value="1"/>
</dbReference>
<dbReference type="PANTHER" id="PTHR28037">
    <property type="entry name" value="ALCOHOL O-ACETYLTRANSFERASE 1-RELATED"/>
    <property type="match status" value="1"/>
</dbReference>
<reference evidence="1" key="1">
    <citation type="journal article" date="2020" name="Stud. Mycol.">
        <title>101 Dothideomycetes genomes: a test case for predicting lifestyles and emergence of pathogens.</title>
        <authorList>
            <person name="Haridas S."/>
            <person name="Albert R."/>
            <person name="Binder M."/>
            <person name="Bloem J."/>
            <person name="Labutti K."/>
            <person name="Salamov A."/>
            <person name="Andreopoulos B."/>
            <person name="Baker S."/>
            <person name="Barry K."/>
            <person name="Bills G."/>
            <person name="Bluhm B."/>
            <person name="Cannon C."/>
            <person name="Castanera R."/>
            <person name="Culley D."/>
            <person name="Daum C."/>
            <person name="Ezra D."/>
            <person name="Gonzalez J."/>
            <person name="Henrissat B."/>
            <person name="Kuo A."/>
            <person name="Liang C."/>
            <person name="Lipzen A."/>
            <person name="Lutzoni F."/>
            <person name="Magnuson J."/>
            <person name="Mondo S."/>
            <person name="Nolan M."/>
            <person name="Ohm R."/>
            <person name="Pangilinan J."/>
            <person name="Park H.-J."/>
            <person name="Ramirez L."/>
            <person name="Alfaro M."/>
            <person name="Sun H."/>
            <person name="Tritt A."/>
            <person name="Yoshinaga Y."/>
            <person name="Zwiers L.-H."/>
            <person name="Turgeon B."/>
            <person name="Goodwin S."/>
            <person name="Spatafora J."/>
            <person name="Crous P."/>
            <person name="Grigoriev I."/>
        </authorList>
    </citation>
    <scope>NUCLEOTIDE SEQUENCE</scope>
    <source>
        <strain evidence="1">CBS 107.79</strain>
    </source>
</reference>
<organism evidence="1 2">
    <name type="scientific">Bimuria novae-zelandiae CBS 107.79</name>
    <dbReference type="NCBI Taxonomy" id="1447943"/>
    <lineage>
        <taxon>Eukaryota</taxon>
        <taxon>Fungi</taxon>
        <taxon>Dikarya</taxon>
        <taxon>Ascomycota</taxon>
        <taxon>Pezizomycotina</taxon>
        <taxon>Dothideomycetes</taxon>
        <taxon>Pleosporomycetidae</taxon>
        <taxon>Pleosporales</taxon>
        <taxon>Massarineae</taxon>
        <taxon>Didymosphaeriaceae</taxon>
        <taxon>Bimuria</taxon>
    </lineage>
</organism>
<sequence>MTDLQKLRPCSRLELYSTARHDLGLFTNIACAASYTNNSSEIPLKDLIYRALHVVIERLPMLSAVVLNEDKKDSEVYFARLQSIDLRTCVDFTERKPGIEDGAIYREYETVLEKQHDINFKGAVGTRPFWRLVVLHAPQDNSTFTAFWHFHHALGDGSCGPIFHHAILSELQTASSHPAPSVPVDPIVSSPSTPLLPPFEELHSHPISWPFFIRAILGSIFPSYLAPRVAKLWTGPPVSAPKPLPATKVQLLTLPASATTKLLQLSRANETTMQATLECCIATALLATLPAETCDKVIASGPISVRSLLTHKGKPIGDDEFVLALAEYTYMHTRASHSPTEIPWDEARAVRSVIQSELAKKGANNNVSLLRYVSDMHKYFTEKIGGERECSFELSNLGVLKAGAGGEDGWTLDQCIFSQTPNVTGPPFVCSAITGGDGCCVLAFSWLDGVMGEEMMRAVVKGVERQIEGLVQSG</sequence>
<dbReference type="InterPro" id="IPR023213">
    <property type="entry name" value="CAT-like_dom_sf"/>
</dbReference>
<dbReference type="Gene3D" id="3.30.559.10">
    <property type="entry name" value="Chloramphenicol acetyltransferase-like domain"/>
    <property type="match status" value="1"/>
</dbReference>
<dbReference type="PANTHER" id="PTHR28037:SF1">
    <property type="entry name" value="ALCOHOL O-ACETYLTRANSFERASE 1-RELATED"/>
    <property type="match status" value="1"/>
</dbReference>
<keyword evidence="2" id="KW-1185">Reference proteome</keyword>
<dbReference type="AlphaFoldDB" id="A0A6A5V065"/>
<dbReference type="GO" id="GO:0008080">
    <property type="term" value="F:N-acetyltransferase activity"/>
    <property type="evidence" value="ECO:0007669"/>
    <property type="project" value="TreeGrafter"/>
</dbReference>
<proteinExistence type="predicted"/>
<dbReference type="EMBL" id="ML976698">
    <property type="protein sequence ID" value="KAF1970813.1"/>
    <property type="molecule type" value="Genomic_DNA"/>
</dbReference>
<dbReference type="Proteomes" id="UP000800036">
    <property type="component" value="Unassembled WGS sequence"/>
</dbReference>
<dbReference type="InterPro" id="IPR010828">
    <property type="entry name" value="Atf2/Sli1-like"/>
</dbReference>
<dbReference type="Gene3D" id="3.30.559.30">
    <property type="entry name" value="Nonribosomal peptide synthetase, condensation domain"/>
    <property type="match status" value="1"/>
</dbReference>
<evidence type="ECO:0008006" key="3">
    <source>
        <dbReference type="Google" id="ProtNLM"/>
    </source>
</evidence>
<gene>
    <name evidence="1" type="ORF">BU23DRAFT_570487</name>
</gene>
<accession>A0A6A5V065</accession>